<organism evidence="6 7">
    <name type="scientific">Camelina sativa</name>
    <name type="common">False flax</name>
    <name type="synonym">Myagrum sativum</name>
    <dbReference type="NCBI Taxonomy" id="90675"/>
    <lineage>
        <taxon>Eukaryota</taxon>
        <taxon>Viridiplantae</taxon>
        <taxon>Streptophyta</taxon>
        <taxon>Embryophyta</taxon>
        <taxon>Tracheophyta</taxon>
        <taxon>Spermatophyta</taxon>
        <taxon>Magnoliopsida</taxon>
        <taxon>eudicotyledons</taxon>
        <taxon>Gunneridae</taxon>
        <taxon>Pentapetalae</taxon>
        <taxon>rosids</taxon>
        <taxon>malvids</taxon>
        <taxon>Brassicales</taxon>
        <taxon>Brassicaceae</taxon>
        <taxon>Camelineae</taxon>
        <taxon>Camelina</taxon>
    </lineage>
</organism>
<evidence type="ECO:0000256" key="3">
    <source>
        <dbReference type="SAM" id="Coils"/>
    </source>
</evidence>
<keyword evidence="2" id="KW-0341">Growth regulation</keyword>
<dbReference type="Pfam" id="PF05641">
    <property type="entry name" value="Agenet"/>
    <property type="match status" value="2"/>
</dbReference>
<feature type="compositionally biased region" description="Basic and acidic residues" evidence="4">
    <location>
        <begin position="359"/>
        <end position="397"/>
    </location>
</feature>
<dbReference type="SMART" id="SM00743">
    <property type="entry name" value="Agenet"/>
    <property type="match status" value="4"/>
</dbReference>
<dbReference type="RefSeq" id="XP_010481842.1">
    <property type="nucleotide sequence ID" value="XM_010483540.2"/>
</dbReference>
<dbReference type="PANTHER" id="PTHR31917">
    <property type="entry name" value="AGENET DOMAIN-CONTAINING PROTEIN-RELATED"/>
    <property type="match status" value="1"/>
</dbReference>
<feature type="domain" description="Agenet" evidence="5">
    <location>
        <begin position="224"/>
        <end position="282"/>
    </location>
</feature>
<keyword evidence="3" id="KW-0175">Coiled coil</keyword>
<reference evidence="7" key="2">
    <citation type="submission" date="2025-08" db="UniProtKB">
        <authorList>
            <consortium name="RefSeq"/>
        </authorList>
    </citation>
    <scope>IDENTIFICATION</scope>
    <source>
        <tissue evidence="7">Leaf</tissue>
    </source>
</reference>
<dbReference type="InterPro" id="IPR014002">
    <property type="entry name" value="Agenet_dom_plant"/>
</dbReference>
<feature type="compositionally biased region" description="Basic and acidic residues" evidence="4">
    <location>
        <begin position="332"/>
        <end position="350"/>
    </location>
</feature>
<dbReference type="Proteomes" id="UP000694864">
    <property type="component" value="Chromosome 3"/>
</dbReference>
<sequence>MEQTMHKDCEVEICSEEDGLRNAWYRRAILEETPTTDTVPGSEKKLRVRYTTMPSEDSSSPKTVEQRLIRPVPPENLCSGVVLEEGSVVDADYKGGWWTGVVVKITENGRYLVYFDLPPDIIQFQTKHLRAHLDWTGSKWVRPKAKELSKSMFSPGTLVEVSIVIGNEEVSWVTAMLVKEEIEENKVIVKICDRYLRFSGDDTKPTMAIDSHCVRPTPPPFEVEEYDLLDYVEVFNGSSWRQGRVVGVYSGKLYKVSLEATKDKACLQFKHSNLRPFKVWGDGVWHSGSGPNPRTLAASGGLRKKKASPVITSKVTSIEKDDVSSVTPLKQTEARAEGQKSPEKTPEPMRKQNCLGGSTRERLPEEENSKDGSRKRQREEEHNSEAEITDKGKKMCNDDDQPLSTELSSYQSPNVVYNSAADVEETPAKYISPFAKKSPFWKSYETHDLSKTAPQSPHFSPLSDANEDIREWSAIGMMVTFYGLLDEVKDLHLDVSSGKLSSLSTSFAKLEKHGFNVTNPQARISKVLSLQVGRAKKAEERKCLKEKIEAEEMERQKVEEEMAELERKRLELKRQEVVAKEKKEAVDKRIVDMKSCADTVDQEIEDVELEFQTLSAAWKL</sequence>
<name>A0ABM0X7F2_CAMSA</name>
<evidence type="ECO:0000256" key="2">
    <source>
        <dbReference type="ARBA" id="ARBA00022604"/>
    </source>
</evidence>
<feature type="domain" description="Agenet" evidence="5">
    <location>
        <begin position="3"/>
        <end position="77"/>
    </location>
</feature>
<dbReference type="GeneID" id="104760590"/>
<accession>A0ABM0X7F2</accession>
<keyword evidence="1" id="KW-0813">Transport</keyword>
<dbReference type="InterPro" id="IPR008395">
    <property type="entry name" value="Agenet-like_dom"/>
</dbReference>
<evidence type="ECO:0000256" key="1">
    <source>
        <dbReference type="ARBA" id="ARBA00022448"/>
    </source>
</evidence>
<dbReference type="Pfam" id="PF05266">
    <property type="entry name" value="DUF724"/>
    <property type="match status" value="1"/>
</dbReference>
<reference evidence="6" key="1">
    <citation type="journal article" date="2014" name="Nat. Commun.">
        <title>The emerging biofuel crop Camelina sativa retains a highly undifferentiated hexaploid genome structure.</title>
        <authorList>
            <person name="Kagale S."/>
            <person name="Koh C."/>
            <person name="Nixon J."/>
            <person name="Bollina V."/>
            <person name="Clarke W.E."/>
            <person name="Tuteja R."/>
            <person name="Spillane C."/>
            <person name="Robinson S.J."/>
            <person name="Links M.G."/>
            <person name="Clarke C."/>
            <person name="Higgins E.E."/>
            <person name="Huebert T."/>
            <person name="Sharpe A.G."/>
            <person name="Parkin I.A."/>
        </authorList>
    </citation>
    <scope>NUCLEOTIDE SEQUENCE [LARGE SCALE GENOMIC DNA]</scope>
    <source>
        <strain evidence="6">cv. DH55</strain>
    </source>
</reference>
<dbReference type="CDD" id="cd20406">
    <property type="entry name" value="Tudor_Agenet_AtDUF_rpt2_4"/>
    <property type="match status" value="2"/>
</dbReference>
<proteinExistence type="predicted"/>
<dbReference type="InterPro" id="IPR007930">
    <property type="entry name" value="DUF724"/>
</dbReference>
<gene>
    <name evidence="7" type="primary">LOC104760590</name>
</gene>
<dbReference type="CDD" id="cd14686">
    <property type="entry name" value="bZIP"/>
    <property type="match status" value="1"/>
</dbReference>
<evidence type="ECO:0000313" key="7">
    <source>
        <dbReference type="RefSeq" id="XP_010481842.1"/>
    </source>
</evidence>
<evidence type="ECO:0000259" key="5">
    <source>
        <dbReference type="SMART" id="SM00743"/>
    </source>
</evidence>
<feature type="region of interest" description="Disordered" evidence="4">
    <location>
        <begin position="283"/>
        <end position="410"/>
    </location>
</feature>
<feature type="domain" description="Agenet" evidence="5">
    <location>
        <begin position="81"/>
        <end position="137"/>
    </location>
</feature>
<evidence type="ECO:0000313" key="6">
    <source>
        <dbReference type="Proteomes" id="UP000694864"/>
    </source>
</evidence>
<keyword evidence="6" id="KW-1185">Reference proteome</keyword>
<dbReference type="CDD" id="cd20405">
    <property type="entry name" value="Tudor_Agenet_AtDUF_rpt1_3"/>
    <property type="match status" value="2"/>
</dbReference>
<dbReference type="PANTHER" id="PTHR31917:SF153">
    <property type="entry name" value="DUF724 DOMAIN-CONTAINING PROTEIN 3-RELATED"/>
    <property type="match status" value="1"/>
</dbReference>
<evidence type="ECO:0000256" key="4">
    <source>
        <dbReference type="SAM" id="MobiDB-lite"/>
    </source>
</evidence>
<protein>
    <submittedName>
        <fullName evidence="7">DUF724 domain-containing protein 1-like</fullName>
    </submittedName>
</protein>
<feature type="domain" description="Agenet" evidence="5">
    <location>
        <begin position="151"/>
        <end position="222"/>
    </location>
</feature>
<feature type="coiled-coil region" evidence="3">
    <location>
        <begin position="534"/>
        <end position="585"/>
    </location>
</feature>